<evidence type="ECO:0000256" key="1">
    <source>
        <dbReference type="ARBA" id="ARBA00022898"/>
    </source>
</evidence>
<dbReference type="InterPro" id="IPR015422">
    <property type="entry name" value="PyrdxlP-dep_Trfase_small"/>
</dbReference>
<gene>
    <name evidence="5" type="ORF">HFV08_27230</name>
</gene>
<keyword evidence="6" id="KW-1185">Reference proteome</keyword>
<dbReference type="InterPro" id="IPR000653">
    <property type="entry name" value="DegT/StrS_aminotransferase"/>
</dbReference>
<dbReference type="Gene3D" id="3.90.1150.10">
    <property type="entry name" value="Aspartate Aminotransferase, domain 1"/>
    <property type="match status" value="1"/>
</dbReference>
<dbReference type="PIRSF" id="PIRSF000390">
    <property type="entry name" value="PLP_StrS"/>
    <property type="match status" value="1"/>
</dbReference>
<dbReference type="PANTHER" id="PTHR30244">
    <property type="entry name" value="TRANSAMINASE"/>
    <property type="match status" value="1"/>
</dbReference>
<reference evidence="5 6" key="1">
    <citation type="submission" date="2020-04" db="EMBL/GenBank/DDBJ databases">
        <title>Phylogenetic Diversity and Antibacterial Activity against Ralstonia solanacearum of Endophytic Actinomycete Isolated from Moss.</title>
        <authorList>
            <person name="Zhuang X."/>
        </authorList>
    </citation>
    <scope>NUCLEOTIDE SEQUENCE [LARGE SCALE GENOMIC DNA]</scope>
    <source>
        <strain evidence="5 6">LD120</strain>
    </source>
</reference>
<dbReference type="EMBL" id="JAAWWP010000023">
    <property type="protein sequence ID" value="NKI44870.1"/>
    <property type="molecule type" value="Genomic_DNA"/>
</dbReference>
<protein>
    <submittedName>
        <fullName evidence="5">DegT/DnrJ/EryC1/StrS family aminotransferase</fullName>
    </submittedName>
</protein>
<proteinExistence type="inferred from homology"/>
<dbReference type="InterPro" id="IPR015424">
    <property type="entry name" value="PyrdxlP-dep_Trfase"/>
</dbReference>
<organism evidence="5 6">
    <name type="scientific">Streptomyces physcomitrii</name>
    <dbReference type="NCBI Taxonomy" id="2724184"/>
    <lineage>
        <taxon>Bacteria</taxon>
        <taxon>Bacillati</taxon>
        <taxon>Actinomycetota</taxon>
        <taxon>Actinomycetes</taxon>
        <taxon>Kitasatosporales</taxon>
        <taxon>Streptomycetaceae</taxon>
        <taxon>Streptomyces</taxon>
    </lineage>
</organism>
<dbReference type="RefSeq" id="WP_168543113.1">
    <property type="nucleotide sequence ID" value="NZ_JAAWWP010000023.1"/>
</dbReference>
<evidence type="ECO:0000256" key="3">
    <source>
        <dbReference type="RuleBase" id="RU004508"/>
    </source>
</evidence>
<dbReference type="Pfam" id="PF01041">
    <property type="entry name" value="DegT_DnrJ_EryC1"/>
    <property type="match status" value="1"/>
</dbReference>
<evidence type="ECO:0000256" key="2">
    <source>
        <dbReference type="ARBA" id="ARBA00037999"/>
    </source>
</evidence>
<evidence type="ECO:0000256" key="4">
    <source>
        <dbReference type="SAM" id="MobiDB-lite"/>
    </source>
</evidence>
<feature type="region of interest" description="Disordered" evidence="4">
    <location>
        <begin position="225"/>
        <end position="247"/>
    </location>
</feature>
<accession>A0ABX1H950</accession>
<dbReference type="InterPro" id="IPR015421">
    <property type="entry name" value="PyrdxlP-dep_Trfase_major"/>
</dbReference>
<name>A0ABX1H950_9ACTN</name>
<keyword evidence="5" id="KW-0032">Aminotransferase</keyword>
<dbReference type="GO" id="GO:0008483">
    <property type="term" value="F:transaminase activity"/>
    <property type="evidence" value="ECO:0007669"/>
    <property type="project" value="UniProtKB-KW"/>
</dbReference>
<dbReference type="PANTHER" id="PTHR30244:SF36">
    <property type="entry name" value="3-OXO-GLUCOSE-6-PHOSPHATE:GLUTAMATE AMINOTRANSFERASE"/>
    <property type="match status" value="1"/>
</dbReference>
<dbReference type="Gene3D" id="3.40.640.10">
    <property type="entry name" value="Type I PLP-dependent aspartate aminotransferase-like (Major domain)"/>
    <property type="match status" value="1"/>
</dbReference>
<dbReference type="Proteomes" id="UP000772196">
    <property type="component" value="Unassembled WGS sequence"/>
</dbReference>
<evidence type="ECO:0000313" key="5">
    <source>
        <dbReference type="EMBL" id="NKI44870.1"/>
    </source>
</evidence>
<keyword evidence="5" id="KW-0808">Transferase</keyword>
<comment type="caution">
    <text evidence="5">The sequence shown here is derived from an EMBL/GenBank/DDBJ whole genome shotgun (WGS) entry which is preliminary data.</text>
</comment>
<dbReference type="SUPFAM" id="SSF53383">
    <property type="entry name" value="PLP-dependent transferases"/>
    <property type="match status" value="1"/>
</dbReference>
<evidence type="ECO:0000313" key="6">
    <source>
        <dbReference type="Proteomes" id="UP000772196"/>
    </source>
</evidence>
<keyword evidence="1 3" id="KW-0663">Pyridoxal phosphate</keyword>
<sequence>MASKATTATDTAVDAVPFFTQAESFERQWPRLSAHLDEICESGVYSNGPKTAELEAALGRYTGARHAIAVGNGTDALVLLLRAAGIGPGDEVIVPAFSFFASASSVALVGAVPVFADIDPLTYALDPAGLEALITPRTKAIMPVHLFCQPADMAAVAEVAERHGLLVLEDSAEGIGMRLGGRHTGLLGAGGVLSFFPTKTLGALGDAGMVLTDDDRLADTVRRLRDHGRPATARAAAPPGPRPDPVGRAERALQGELVGTNSKMDEIQAATLLTKLTTLDEDIRRRALLADAYSRRLRGIPGVRRLPSVVQHEAEVDPVFYVYLIEADRRDALVAHLTAAGIGTETYYPLPLHRQPCFAHLGHQQGDFPRAEAASHRTVALPLYPELTLTQLGGVCEAIRSFFTGSTS</sequence>
<dbReference type="CDD" id="cd00616">
    <property type="entry name" value="AHBA_syn"/>
    <property type="match status" value="1"/>
</dbReference>
<comment type="similarity">
    <text evidence="2 3">Belongs to the DegT/DnrJ/EryC1 family.</text>
</comment>